<reference evidence="16" key="1">
    <citation type="submission" date="2017-01" db="EMBL/GenBank/DDBJ databases">
        <authorList>
            <person name="Varghese N."/>
            <person name="Submissions S."/>
        </authorList>
    </citation>
    <scope>NUCLEOTIDE SEQUENCE [LARGE SCALE GENOMIC DNA]</scope>
    <source>
        <strain evidence="16">DSM 18714</strain>
    </source>
</reference>
<dbReference type="Gene3D" id="3.40.710.10">
    <property type="entry name" value="DD-peptidase/beta-lactamase superfamily"/>
    <property type="match status" value="1"/>
</dbReference>
<evidence type="ECO:0000313" key="15">
    <source>
        <dbReference type="EMBL" id="SIS66785.1"/>
    </source>
</evidence>
<dbReference type="RefSeq" id="WP_076364039.1">
    <property type="nucleotide sequence ID" value="NZ_FTOM01000002.1"/>
</dbReference>
<evidence type="ECO:0000259" key="13">
    <source>
        <dbReference type="Pfam" id="PF00912"/>
    </source>
</evidence>
<protein>
    <recommendedName>
        <fullName evidence="10">peptidoglycan glycosyltransferase</fullName>
        <ecNumber evidence="10">2.4.99.28</ecNumber>
    </recommendedName>
</protein>
<dbReference type="UniPathway" id="UPA00219"/>
<dbReference type="InterPro" id="IPR001460">
    <property type="entry name" value="PCN-bd_Tpept"/>
</dbReference>
<dbReference type="GO" id="GO:0009252">
    <property type="term" value="P:peptidoglycan biosynthetic process"/>
    <property type="evidence" value="ECO:0007669"/>
    <property type="project" value="UniProtKB-UniPathway"/>
</dbReference>
<dbReference type="Gene3D" id="1.10.3810.10">
    <property type="entry name" value="Biosynthetic peptidoglycan transglycosylase-like"/>
    <property type="match status" value="1"/>
</dbReference>
<sequence>MGARGLGRALGALALVLGLAAGARDGLDGWIAATEIPVAAPVGTEIVDRDGRLLRAFAVEDGRWRLAPGPVDPDFLRLLIAIEDRRFASHAGIDPLALARAAGQAVLAGRIVSGGSTLTMQVARLLENGPTGSWAGKARQMRVALALERRLGKDEILDLYLRLAPYGGNLEGVRAASLAYFGHEPAHLTPAEAALLVALPQAPEARRPDRAPAAARAARDRILARAAALGVIAPAYAEHPEPLPRARAEFPALAPQLAARLAAGAAPGARIETTLDADLQAALERLAARAVAGLAGRVSAAIVVADHRSGEILAQVGGADWGDSGRAGYLDLSTAERSPGSTLKPFVYALAFDDGLAHPETLIDDRPTAFGGWRPQNFDHIFRGRVSLRAALQASLNIPAVALTEAVGPARLMATLNRAEAGLRVPQGAPGLAIVLGGAGISLRGLTQAYAGLARLGRPIRLSVHPGQAQPLPGRMFGAVAAWQVGHVLAEAVPPGGGPRGQIAWKTGTSYGHRDALALGYDGAHVAGVWLGRPDGTPVPGAFGAGLAAPILFEVFGRLGARVALPPPPPATLMLDNAHLPQPLRQFRGREAAFARTDPAGPQMAFPPPGARIAARGGLGVRITGGTAPFTWLANGAPVAVAERRREVILPLAGPGFVQLSVIDAEGRSTRTEVELLP</sequence>
<keyword evidence="8" id="KW-0378">Hydrolase</keyword>
<evidence type="ECO:0000256" key="2">
    <source>
        <dbReference type="ARBA" id="ARBA00007090"/>
    </source>
</evidence>
<keyword evidence="16" id="KW-1185">Reference proteome</keyword>
<dbReference type="GO" id="GO:0008955">
    <property type="term" value="F:peptidoglycan glycosyltransferase activity"/>
    <property type="evidence" value="ECO:0007669"/>
    <property type="project" value="UniProtKB-EC"/>
</dbReference>
<evidence type="ECO:0000313" key="16">
    <source>
        <dbReference type="Proteomes" id="UP000186098"/>
    </source>
</evidence>
<dbReference type="InterPro" id="IPR001264">
    <property type="entry name" value="Glyco_trans_51"/>
</dbReference>
<evidence type="ECO:0000256" key="8">
    <source>
        <dbReference type="ARBA" id="ARBA00022801"/>
    </source>
</evidence>
<evidence type="ECO:0000259" key="14">
    <source>
        <dbReference type="Pfam" id="PF06832"/>
    </source>
</evidence>
<dbReference type="Proteomes" id="UP000186098">
    <property type="component" value="Unassembled WGS sequence"/>
</dbReference>
<keyword evidence="7" id="KW-0808">Transferase</keyword>
<dbReference type="GO" id="GO:0030288">
    <property type="term" value="C:outer membrane-bounded periplasmic space"/>
    <property type="evidence" value="ECO:0007669"/>
    <property type="project" value="TreeGrafter"/>
</dbReference>
<evidence type="ECO:0000256" key="5">
    <source>
        <dbReference type="ARBA" id="ARBA00022670"/>
    </source>
</evidence>
<dbReference type="GO" id="GO:0008658">
    <property type="term" value="F:penicillin binding"/>
    <property type="evidence" value="ECO:0007669"/>
    <property type="project" value="InterPro"/>
</dbReference>
<evidence type="ECO:0000256" key="3">
    <source>
        <dbReference type="ARBA" id="ARBA00007739"/>
    </source>
</evidence>
<dbReference type="InterPro" id="IPR036950">
    <property type="entry name" value="PBP_transglycosylase"/>
</dbReference>
<keyword evidence="4" id="KW-0121">Carboxypeptidase</keyword>
<dbReference type="EMBL" id="FTOM01000002">
    <property type="protein sequence ID" value="SIS66785.1"/>
    <property type="molecule type" value="Genomic_DNA"/>
</dbReference>
<feature type="domain" description="Penicillin-binding protein transpeptidase" evidence="12">
    <location>
        <begin position="301"/>
        <end position="510"/>
    </location>
</feature>
<keyword evidence="5" id="KW-0645">Protease</keyword>
<dbReference type="AlphaFoldDB" id="A0A1N7KYW8"/>
<dbReference type="SUPFAM" id="SSF56601">
    <property type="entry name" value="beta-lactamase/transpeptidase-like"/>
    <property type="match status" value="1"/>
</dbReference>
<dbReference type="GO" id="GO:0006508">
    <property type="term" value="P:proteolysis"/>
    <property type="evidence" value="ECO:0007669"/>
    <property type="project" value="UniProtKB-KW"/>
</dbReference>
<evidence type="ECO:0000256" key="7">
    <source>
        <dbReference type="ARBA" id="ARBA00022679"/>
    </source>
</evidence>
<evidence type="ECO:0000256" key="11">
    <source>
        <dbReference type="ARBA" id="ARBA00049902"/>
    </source>
</evidence>
<dbReference type="GO" id="GO:0004180">
    <property type="term" value="F:carboxypeptidase activity"/>
    <property type="evidence" value="ECO:0007669"/>
    <property type="project" value="UniProtKB-KW"/>
</dbReference>
<dbReference type="InterPro" id="IPR050396">
    <property type="entry name" value="Glycosyltr_51/Transpeptidase"/>
</dbReference>
<comment type="pathway">
    <text evidence="1">Cell wall biogenesis; peptidoglycan biosynthesis.</text>
</comment>
<comment type="catalytic activity">
    <reaction evidence="11">
        <text>[GlcNAc-(1-&gt;4)-Mur2Ac(oyl-L-Ala-gamma-D-Glu-L-Lys-D-Ala-D-Ala)](n)-di-trans,octa-cis-undecaprenyl diphosphate + beta-D-GlcNAc-(1-&gt;4)-Mur2Ac(oyl-L-Ala-gamma-D-Glu-L-Lys-D-Ala-D-Ala)-di-trans,octa-cis-undecaprenyl diphosphate = [GlcNAc-(1-&gt;4)-Mur2Ac(oyl-L-Ala-gamma-D-Glu-L-Lys-D-Ala-D-Ala)](n+1)-di-trans,octa-cis-undecaprenyl diphosphate + di-trans,octa-cis-undecaprenyl diphosphate + H(+)</text>
        <dbReference type="Rhea" id="RHEA:23708"/>
        <dbReference type="Rhea" id="RHEA-COMP:9602"/>
        <dbReference type="Rhea" id="RHEA-COMP:9603"/>
        <dbReference type="ChEBI" id="CHEBI:15378"/>
        <dbReference type="ChEBI" id="CHEBI:58405"/>
        <dbReference type="ChEBI" id="CHEBI:60033"/>
        <dbReference type="ChEBI" id="CHEBI:78435"/>
        <dbReference type="EC" id="2.4.99.28"/>
    </reaction>
</comment>
<dbReference type="OrthoDB" id="9766909at2"/>
<comment type="similarity">
    <text evidence="3">In the N-terminal section; belongs to the glycosyltransferase 51 family.</text>
</comment>
<evidence type="ECO:0000256" key="10">
    <source>
        <dbReference type="ARBA" id="ARBA00044770"/>
    </source>
</evidence>
<organism evidence="15 16">
    <name type="scientific">Phaeovulum vinaykumarii</name>
    <dbReference type="NCBI Taxonomy" id="407234"/>
    <lineage>
        <taxon>Bacteria</taxon>
        <taxon>Pseudomonadati</taxon>
        <taxon>Pseudomonadota</taxon>
        <taxon>Alphaproteobacteria</taxon>
        <taxon>Rhodobacterales</taxon>
        <taxon>Paracoccaceae</taxon>
        <taxon>Phaeovulum</taxon>
    </lineage>
</organism>
<keyword evidence="9" id="KW-0511">Multifunctional enzyme</keyword>
<dbReference type="PANTHER" id="PTHR32282">
    <property type="entry name" value="BINDING PROTEIN TRANSPEPTIDASE, PUTATIVE-RELATED"/>
    <property type="match status" value="1"/>
</dbReference>
<dbReference type="SUPFAM" id="SSF53955">
    <property type="entry name" value="Lysozyme-like"/>
    <property type="match status" value="1"/>
</dbReference>
<dbReference type="Pfam" id="PF00912">
    <property type="entry name" value="Transgly"/>
    <property type="match status" value="1"/>
</dbReference>
<dbReference type="Pfam" id="PF00905">
    <property type="entry name" value="Transpeptidase"/>
    <property type="match status" value="1"/>
</dbReference>
<dbReference type="PANTHER" id="PTHR32282:SF15">
    <property type="entry name" value="PENICILLIN-BINDING PROTEIN 1C"/>
    <property type="match status" value="1"/>
</dbReference>
<gene>
    <name evidence="15" type="ORF">SAMN05421795_102328</name>
</gene>
<proteinExistence type="inferred from homology"/>
<feature type="domain" description="Penicillin-binding C-terminal" evidence="14">
    <location>
        <begin position="595"/>
        <end position="671"/>
    </location>
</feature>
<dbReference type="EC" id="2.4.99.28" evidence="10"/>
<comment type="similarity">
    <text evidence="2">In the C-terminal section; belongs to the transpeptidase family.</text>
</comment>
<dbReference type="InterPro" id="IPR011815">
    <property type="entry name" value="PBP_1c"/>
</dbReference>
<dbReference type="Pfam" id="PF06832">
    <property type="entry name" value="BiPBP_C"/>
    <property type="match status" value="1"/>
</dbReference>
<name>A0A1N7KYW8_9RHOB</name>
<evidence type="ECO:0000256" key="6">
    <source>
        <dbReference type="ARBA" id="ARBA00022676"/>
    </source>
</evidence>
<feature type="domain" description="Glycosyl transferase family 51" evidence="13">
    <location>
        <begin position="71"/>
        <end position="225"/>
    </location>
</feature>
<dbReference type="InterPro" id="IPR012338">
    <property type="entry name" value="Beta-lactam/transpept-like"/>
</dbReference>
<evidence type="ECO:0000256" key="4">
    <source>
        <dbReference type="ARBA" id="ARBA00022645"/>
    </source>
</evidence>
<keyword evidence="6" id="KW-0328">Glycosyltransferase</keyword>
<dbReference type="InterPro" id="IPR023346">
    <property type="entry name" value="Lysozyme-like_dom_sf"/>
</dbReference>
<dbReference type="InterPro" id="IPR009647">
    <property type="entry name" value="PBP_C"/>
</dbReference>
<accession>A0A1N7KYW8</accession>
<evidence type="ECO:0000256" key="9">
    <source>
        <dbReference type="ARBA" id="ARBA00023268"/>
    </source>
</evidence>
<dbReference type="STRING" id="407234.SAMN05421795_102328"/>
<evidence type="ECO:0000259" key="12">
    <source>
        <dbReference type="Pfam" id="PF00905"/>
    </source>
</evidence>
<evidence type="ECO:0000256" key="1">
    <source>
        <dbReference type="ARBA" id="ARBA00004752"/>
    </source>
</evidence>
<dbReference type="NCBIfam" id="TIGR02073">
    <property type="entry name" value="PBP_1c"/>
    <property type="match status" value="1"/>
</dbReference>